<dbReference type="EMBL" id="JBHTBE010000002">
    <property type="protein sequence ID" value="MFC7269165.1"/>
    <property type="molecule type" value="Genomic_DNA"/>
</dbReference>
<feature type="domain" description="Peptidase M20 dimerisation" evidence="1">
    <location>
        <begin position="207"/>
        <end position="292"/>
    </location>
</feature>
<dbReference type="Pfam" id="PF07687">
    <property type="entry name" value="M20_dimer"/>
    <property type="match status" value="1"/>
</dbReference>
<dbReference type="InterPro" id="IPR002933">
    <property type="entry name" value="Peptidase_M20"/>
</dbReference>
<evidence type="ECO:0000313" key="3">
    <source>
        <dbReference type="Proteomes" id="UP001596507"/>
    </source>
</evidence>
<keyword evidence="3" id="KW-1185">Reference proteome</keyword>
<dbReference type="PANTHER" id="PTHR11014:SF63">
    <property type="entry name" value="METALLOPEPTIDASE, PUTATIVE (AFU_ORTHOLOGUE AFUA_6G09600)-RELATED"/>
    <property type="match status" value="1"/>
</dbReference>
<dbReference type="InterPro" id="IPR036264">
    <property type="entry name" value="Bact_exopeptidase_dim_dom"/>
</dbReference>
<dbReference type="Gene3D" id="3.30.70.360">
    <property type="match status" value="1"/>
</dbReference>
<dbReference type="NCBIfam" id="TIGR01891">
    <property type="entry name" value="amidohydrolases"/>
    <property type="match status" value="1"/>
</dbReference>
<dbReference type="PIRSF" id="PIRSF005962">
    <property type="entry name" value="Pept_M20D_amidohydro"/>
    <property type="match status" value="1"/>
</dbReference>
<evidence type="ECO:0000313" key="2">
    <source>
        <dbReference type="EMBL" id="MFC7269165.1"/>
    </source>
</evidence>
<comment type="caution">
    <text evidence="2">The sequence shown here is derived from an EMBL/GenBank/DDBJ whole genome shotgun (WGS) entry which is preliminary data.</text>
</comment>
<dbReference type="SUPFAM" id="SSF53187">
    <property type="entry name" value="Zn-dependent exopeptidases"/>
    <property type="match status" value="1"/>
</dbReference>
<sequence>MEQREADAAARTPFAADAQRMLGELVAVRRELHGAVEVGLDLPATQRILLRALDGLGLEVAVGSALSSVTAVLRGGRPGPTVLLRADMDGLPVREATGLEFASTNGAMHACGHDLHMAGLVGAVRLLAARRAELPGTVIFMFQPGEEGYAGGRTMLEEGVLDAAGDRPVAAFAIHVDCVTPRGRVVTREGAMMASASALRMRLLAAGGHAAFPHLGTDPVPVAAELILAVQSFAARRLPATDQAVISITRVSSDSAAGNVLASEVAMEANIRTLSKETLEAVKANLPALLRGIAEAHGCVLETEFVESYPVTYNDPAETRFVREVLSALVGDDRVTMLPAPSMASEDFAYVLDEVPGTLVFVGAEPDGGSGPMHSDRAVFDDSVLDLVATVHAELAWRRLEETGRDR</sequence>
<gene>
    <name evidence="2" type="ORF">ACFQRL_09365</name>
</gene>
<accession>A0ABW2HF77</accession>
<reference evidence="3" key="1">
    <citation type="journal article" date="2019" name="Int. J. Syst. Evol. Microbiol.">
        <title>The Global Catalogue of Microorganisms (GCM) 10K type strain sequencing project: providing services to taxonomists for standard genome sequencing and annotation.</title>
        <authorList>
            <consortium name="The Broad Institute Genomics Platform"/>
            <consortium name="The Broad Institute Genome Sequencing Center for Infectious Disease"/>
            <person name="Wu L."/>
            <person name="Ma J."/>
        </authorList>
    </citation>
    <scope>NUCLEOTIDE SEQUENCE [LARGE SCALE GENOMIC DNA]</scope>
    <source>
        <strain evidence="3">CGMCC 1.15772</strain>
    </source>
</reference>
<dbReference type="Gene3D" id="3.40.630.10">
    <property type="entry name" value="Zn peptidases"/>
    <property type="match status" value="1"/>
</dbReference>
<organism evidence="2 3">
    <name type="scientific">Microbacterium fluvii</name>
    <dbReference type="NCBI Taxonomy" id="415215"/>
    <lineage>
        <taxon>Bacteria</taxon>
        <taxon>Bacillati</taxon>
        <taxon>Actinomycetota</taxon>
        <taxon>Actinomycetes</taxon>
        <taxon>Micrococcales</taxon>
        <taxon>Microbacteriaceae</taxon>
        <taxon>Microbacterium</taxon>
    </lineage>
</organism>
<protein>
    <submittedName>
        <fullName evidence="2">M20 family metallopeptidase</fullName>
    </submittedName>
</protein>
<dbReference type="InterPro" id="IPR017439">
    <property type="entry name" value="Amidohydrolase"/>
</dbReference>
<dbReference type="CDD" id="cd03886">
    <property type="entry name" value="M20_Acy1"/>
    <property type="match status" value="1"/>
</dbReference>
<dbReference type="RefSeq" id="WP_262874093.1">
    <property type="nucleotide sequence ID" value="NZ_BAABKW010000012.1"/>
</dbReference>
<dbReference type="Pfam" id="PF01546">
    <property type="entry name" value="Peptidase_M20"/>
    <property type="match status" value="1"/>
</dbReference>
<dbReference type="SUPFAM" id="SSF55031">
    <property type="entry name" value="Bacterial exopeptidase dimerisation domain"/>
    <property type="match status" value="1"/>
</dbReference>
<evidence type="ECO:0000259" key="1">
    <source>
        <dbReference type="Pfam" id="PF07687"/>
    </source>
</evidence>
<proteinExistence type="predicted"/>
<name>A0ABW2HF77_9MICO</name>
<dbReference type="PANTHER" id="PTHR11014">
    <property type="entry name" value="PEPTIDASE M20 FAMILY MEMBER"/>
    <property type="match status" value="1"/>
</dbReference>
<dbReference type="InterPro" id="IPR011650">
    <property type="entry name" value="Peptidase_M20_dimer"/>
</dbReference>
<dbReference type="Proteomes" id="UP001596507">
    <property type="component" value="Unassembled WGS sequence"/>
</dbReference>